<dbReference type="STRING" id="1397694.GCA_000702585_00762"/>
<dbReference type="EMBL" id="UGGP01000001">
    <property type="protein sequence ID" value="STO06902.1"/>
    <property type="molecule type" value="Genomic_DNA"/>
</dbReference>
<dbReference type="InterPro" id="IPR029058">
    <property type="entry name" value="AB_hydrolase_fold"/>
</dbReference>
<sequence>MPVNPTIQFYLNQFQNQLPTTYDQLDPLELRRQEDAMMTRFQHREHVHEVEDRLIPLPGRTIPIRIYRTGHGIAPALVYYHGGGYVTGSLDTHDAICRTIANEADCTVISVSYRLAPEHKFPTAVYDSFDALAWVAEHAVTLRVDASRLAVGGDSAGGTLATVSALIALERGGPSIVHQLLFYPVTGTEENLPLSLIEYANGYLLDEGLIRWFQQQYFNDETELAHPYASPILSPYLAELPPTTLLTAEYDPLRDLGRAYANKLVSLGVPVDYKNYAGLIHGFANYYFYVPEAKRAVREAARSLRDTFAHEKTRP</sequence>
<dbReference type="SUPFAM" id="SSF53474">
    <property type="entry name" value="alpha/beta-Hydrolases"/>
    <property type="match status" value="1"/>
</dbReference>
<dbReference type="GO" id="GO:0004771">
    <property type="term" value="F:sterol ester esterase activity"/>
    <property type="evidence" value="ECO:0007669"/>
    <property type="project" value="TreeGrafter"/>
</dbReference>
<evidence type="ECO:0000313" key="5">
    <source>
        <dbReference type="Proteomes" id="UP000254060"/>
    </source>
</evidence>
<dbReference type="OrthoDB" id="9815425at2"/>
<name>A0A377FQ02_9BACL</name>
<dbReference type="Pfam" id="PF07859">
    <property type="entry name" value="Abhydrolase_3"/>
    <property type="match status" value="1"/>
</dbReference>
<organism evidence="4 5">
    <name type="scientific">Exiguobacterium aurantiacum</name>
    <dbReference type="NCBI Taxonomy" id="33987"/>
    <lineage>
        <taxon>Bacteria</taxon>
        <taxon>Bacillati</taxon>
        <taxon>Bacillota</taxon>
        <taxon>Bacilli</taxon>
        <taxon>Bacillales</taxon>
        <taxon>Bacillales Family XII. Incertae Sedis</taxon>
        <taxon>Exiguobacterium</taxon>
    </lineage>
</organism>
<dbReference type="RefSeq" id="WP_029334096.1">
    <property type="nucleotide sequence ID" value="NZ_UGGP01000001.1"/>
</dbReference>
<keyword evidence="2 4" id="KW-0378">Hydrolase</keyword>
<dbReference type="PANTHER" id="PTHR23025:SF4">
    <property type="entry name" value="ALPHA_BETA HYDROLASE FOLD-3 DOMAIN-CONTAINING PROTEIN"/>
    <property type="match status" value="1"/>
</dbReference>
<feature type="domain" description="Alpha/beta hydrolase fold-3" evidence="3">
    <location>
        <begin position="77"/>
        <end position="284"/>
    </location>
</feature>
<protein>
    <submittedName>
        <fullName evidence="4">Acetyl esterase</fullName>
        <ecNumber evidence="4">3.1.1.-</ecNumber>
    </submittedName>
</protein>
<evidence type="ECO:0000256" key="2">
    <source>
        <dbReference type="ARBA" id="ARBA00022801"/>
    </source>
</evidence>
<dbReference type="FunFam" id="3.40.50.1820:FF:000089">
    <property type="entry name" value="Alpha/beta hydrolase"/>
    <property type="match status" value="1"/>
</dbReference>
<evidence type="ECO:0000256" key="1">
    <source>
        <dbReference type="ARBA" id="ARBA00010515"/>
    </source>
</evidence>
<dbReference type="PANTHER" id="PTHR23025">
    <property type="entry name" value="TRIACYLGLYCEROL LIPASE"/>
    <property type="match status" value="1"/>
</dbReference>
<gene>
    <name evidence="4" type="primary">aes_1</name>
    <name evidence="4" type="ORF">NCTC13163_00242</name>
</gene>
<dbReference type="Gene3D" id="3.40.50.1820">
    <property type="entry name" value="alpha/beta hydrolase"/>
    <property type="match status" value="1"/>
</dbReference>
<evidence type="ECO:0000259" key="3">
    <source>
        <dbReference type="Pfam" id="PF07859"/>
    </source>
</evidence>
<reference evidence="4 5" key="1">
    <citation type="submission" date="2018-06" db="EMBL/GenBank/DDBJ databases">
        <authorList>
            <consortium name="Pathogen Informatics"/>
            <person name="Doyle S."/>
        </authorList>
    </citation>
    <scope>NUCLEOTIDE SEQUENCE [LARGE SCALE GENOMIC DNA]</scope>
    <source>
        <strain evidence="4 5">NCTC13163</strain>
    </source>
</reference>
<comment type="similarity">
    <text evidence="1">Belongs to the 'GDXG' lipolytic enzyme family.</text>
</comment>
<dbReference type="GO" id="GO:0005829">
    <property type="term" value="C:cytosol"/>
    <property type="evidence" value="ECO:0007669"/>
    <property type="project" value="TreeGrafter"/>
</dbReference>
<dbReference type="EC" id="3.1.1.-" evidence="4"/>
<accession>A0A377FQ02</accession>
<dbReference type="GO" id="GO:0019433">
    <property type="term" value="P:triglyceride catabolic process"/>
    <property type="evidence" value="ECO:0007669"/>
    <property type="project" value="TreeGrafter"/>
</dbReference>
<dbReference type="GO" id="GO:0004806">
    <property type="term" value="F:triacylglycerol lipase activity"/>
    <property type="evidence" value="ECO:0007669"/>
    <property type="project" value="TreeGrafter"/>
</dbReference>
<proteinExistence type="inferred from homology"/>
<evidence type="ECO:0000313" key="4">
    <source>
        <dbReference type="EMBL" id="STO06902.1"/>
    </source>
</evidence>
<dbReference type="InterPro" id="IPR013094">
    <property type="entry name" value="AB_hydrolase_3"/>
</dbReference>
<dbReference type="AlphaFoldDB" id="A0A377FQ02"/>
<dbReference type="Proteomes" id="UP000254060">
    <property type="component" value="Unassembled WGS sequence"/>
</dbReference>